<evidence type="ECO:0000313" key="2">
    <source>
        <dbReference type="EMBL" id="MDY8108442.1"/>
    </source>
</evidence>
<dbReference type="Pfam" id="PF04311">
    <property type="entry name" value="DUF459"/>
    <property type="match status" value="1"/>
</dbReference>
<accession>A0ABU5HZD1</accession>
<proteinExistence type="predicted"/>
<dbReference type="Proteomes" id="UP001294412">
    <property type="component" value="Unassembled WGS sequence"/>
</dbReference>
<dbReference type="InterPro" id="IPR007407">
    <property type="entry name" value="DUF459"/>
</dbReference>
<keyword evidence="3" id="KW-1185">Reference proteome</keyword>
<reference evidence="2 3" key="1">
    <citation type="submission" date="2023-12" db="EMBL/GenBank/DDBJ databases">
        <title>Description of Novel Strain Fulvimarina sp. 2208YS6-2-32 isolated from Uroteuthis (Photololigo) edulis.</title>
        <authorList>
            <person name="Park J.-S."/>
        </authorList>
    </citation>
    <scope>NUCLEOTIDE SEQUENCE [LARGE SCALE GENOMIC DNA]</scope>
    <source>
        <strain evidence="2 3">2208YS6-2-32</strain>
    </source>
</reference>
<evidence type="ECO:0000256" key="1">
    <source>
        <dbReference type="SAM" id="MobiDB-lite"/>
    </source>
</evidence>
<dbReference type="CDD" id="cd01829">
    <property type="entry name" value="SGNH_hydrolase_peri2"/>
    <property type="match status" value="1"/>
</dbReference>
<dbReference type="EMBL" id="JAXLPB010000001">
    <property type="protein sequence ID" value="MDY8108442.1"/>
    <property type="molecule type" value="Genomic_DNA"/>
</dbReference>
<keyword evidence="2" id="KW-0378">Hydrolase</keyword>
<sequence length="480" mass="51906">MTARASRRNRRDLNRTVRLLALLVALVVALTSVLPVTRAEAQQRPKTVVEMLFGSGTRAEPPRRVIKKRVIRKKRDVRAQRATPRKKRTATRQNRSNPTRASAAKPARSAPAAAAAAADTSTAAPAKSENARTILVVGDFMAASLADGLMESFADDELVFVTSKANGSSGLVREDFYDWPNELGPIIDAVEPDILAVMIGANDRQPMRVSGNILAVRSDGWTAEYEKRATDLARIAEARKVPLIWVGMPSFKYDAMSEDMVFFNDIYKRAAERVSGEFVSIWDGFVDEKGSFIYSGPDVNGQTARLRGSDGLSLTDDGEDKLAFFTRKAVDRALGESPAQVALDDEALPSLQLQPLSNAANATVSAPIALNDPSFDGSDALLGTASQQNAFSLEMSPRDRLVLNGDPVNAREGRADNFAWNAKSDAIRSTPPVIYRGSIDVKTLKENSGLTPPKEMPTILDAIIEDWENSGADGAQSSGG</sequence>
<dbReference type="Gene3D" id="3.40.50.1110">
    <property type="entry name" value="SGNH hydrolase"/>
    <property type="match status" value="1"/>
</dbReference>
<comment type="caution">
    <text evidence="2">The sequence shown here is derived from an EMBL/GenBank/DDBJ whole genome shotgun (WGS) entry which is preliminary data.</text>
</comment>
<name>A0ABU5HZD1_9HYPH</name>
<feature type="region of interest" description="Disordered" evidence="1">
    <location>
        <begin position="70"/>
        <end position="124"/>
    </location>
</feature>
<feature type="compositionally biased region" description="Low complexity" evidence="1">
    <location>
        <begin position="98"/>
        <end position="124"/>
    </location>
</feature>
<organism evidence="2 3">
    <name type="scientific">Fulvimarina uroteuthidis</name>
    <dbReference type="NCBI Taxonomy" id="3098149"/>
    <lineage>
        <taxon>Bacteria</taxon>
        <taxon>Pseudomonadati</taxon>
        <taxon>Pseudomonadota</taxon>
        <taxon>Alphaproteobacteria</taxon>
        <taxon>Hyphomicrobiales</taxon>
        <taxon>Aurantimonadaceae</taxon>
        <taxon>Fulvimarina</taxon>
    </lineage>
</organism>
<gene>
    <name evidence="2" type="ORF">U0C82_04650</name>
</gene>
<dbReference type="InterPro" id="IPR036514">
    <property type="entry name" value="SGNH_hydro_sf"/>
</dbReference>
<dbReference type="SUPFAM" id="SSF52266">
    <property type="entry name" value="SGNH hydrolase"/>
    <property type="match status" value="1"/>
</dbReference>
<dbReference type="GO" id="GO:0016787">
    <property type="term" value="F:hydrolase activity"/>
    <property type="evidence" value="ECO:0007669"/>
    <property type="project" value="UniProtKB-KW"/>
</dbReference>
<dbReference type="RefSeq" id="WP_322185885.1">
    <property type="nucleotide sequence ID" value="NZ_JAXLPB010000001.1"/>
</dbReference>
<protein>
    <submittedName>
        <fullName evidence="2">SGNH family hydrolase</fullName>
    </submittedName>
</protein>
<evidence type="ECO:0000313" key="3">
    <source>
        <dbReference type="Proteomes" id="UP001294412"/>
    </source>
</evidence>